<evidence type="ECO:0000313" key="1">
    <source>
        <dbReference type="EMBL" id="MDR7072640.1"/>
    </source>
</evidence>
<keyword evidence="2" id="KW-1185">Reference proteome</keyword>
<sequence>MENILFRKMILRALKDYLWEEEDCILNEDEWRELETKIMTRLKEENQEEAVYAIVQDVIYDYFTNK</sequence>
<comment type="caution">
    <text evidence="1">The sequence shown here is derived from an EMBL/GenBank/DDBJ whole genome shotgun (WGS) entry which is preliminary data.</text>
</comment>
<dbReference type="EMBL" id="JAVDWA010000002">
    <property type="protein sequence ID" value="MDR7072640.1"/>
    <property type="molecule type" value="Genomic_DNA"/>
</dbReference>
<protein>
    <recommendedName>
        <fullName evidence="3">YqzH-like protein</fullName>
    </recommendedName>
</protein>
<dbReference type="RefSeq" id="WP_310257931.1">
    <property type="nucleotide sequence ID" value="NZ_JAVDWA010000002.1"/>
</dbReference>
<gene>
    <name evidence="1" type="ORF">J2X07_001617</name>
</gene>
<evidence type="ECO:0000313" key="2">
    <source>
        <dbReference type="Proteomes" id="UP001258181"/>
    </source>
</evidence>
<name>A0ABU1TZK6_9BACL</name>
<proteinExistence type="predicted"/>
<reference evidence="1 2" key="1">
    <citation type="submission" date="2023-07" db="EMBL/GenBank/DDBJ databases">
        <title>Sorghum-associated microbial communities from plants grown in Nebraska, USA.</title>
        <authorList>
            <person name="Schachtman D."/>
        </authorList>
    </citation>
    <scope>NUCLEOTIDE SEQUENCE [LARGE SCALE GENOMIC DNA]</scope>
    <source>
        <strain evidence="1 2">BE211</strain>
    </source>
</reference>
<dbReference type="Pfam" id="PF14164">
    <property type="entry name" value="YqzH"/>
    <property type="match status" value="1"/>
</dbReference>
<organism evidence="1 2">
    <name type="scientific">Fictibacillus barbaricus</name>
    <dbReference type="NCBI Taxonomy" id="182136"/>
    <lineage>
        <taxon>Bacteria</taxon>
        <taxon>Bacillati</taxon>
        <taxon>Bacillota</taxon>
        <taxon>Bacilli</taxon>
        <taxon>Bacillales</taxon>
        <taxon>Fictibacillaceae</taxon>
        <taxon>Fictibacillus</taxon>
    </lineage>
</organism>
<accession>A0ABU1TZK6</accession>
<dbReference type="InterPro" id="IPR025546">
    <property type="entry name" value="YqzH"/>
</dbReference>
<evidence type="ECO:0008006" key="3">
    <source>
        <dbReference type="Google" id="ProtNLM"/>
    </source>
</evidence>
<dbReference type="Proteomes" id="UP001258181">
    <property type="component" value="Unassembled WGS sequence"/>
</dbReference>